<dbReference type="EMBL" id="JAFNEN010004554">
    <property type="protein sequence ID" value="KAG8171030.1"/>
    <property type="molecule type" value="Genomic_DNA"/>
</dbReference>
<evidence type="ECO:0000256" key="1">
    <source>
        <dbReference type="SAM" id="MobiDB-lite"/>
    </source>
</evidence>
<proteinExistence type="predicted"/>
<dbReference type="AlphaFoldDB" id="A0AAV6TGQ5"/>
<sequence>MGTDRHENYTISLDFQGAQKRRTGPAKTRGFYGTASLSPDEPIPGTELLQRKNNFPRGPRRRLRFGCVTALVPKDLSPCPVGEY</sequence>
<name>A0AAV6TGQ5_9ARAC</name>
<feature type="region of interest" description="Disordered" evidence="1">
    <location>
        <begin position="18"/>
        <end position="55"/>
    </location>
</feature>
<dbReference type="Proteomes" id="UP000827092">
    <property type="component" value="Unassembled WGS sequence"/>
</dbReference>
<organism evidence="2 3">
    <name type="scientific">Oedothorax gibbosus</name>
    <dbReference type="NCBI Taxonomy" id="931172"/>
    <lineage>
        <taxon>Eukaryota</taxon>
        <taxon>Metazoa</taxon>
        <taxon>Ecdysozoa</taxon>
        <taxon>Arthropoda</taxon>
        <taxon>Chelicerata</taxon>
        <taxon>Arachnida</taxon>
        <taxon>Araneae</taxon>
        <taxon>Araneomorphae</taxon>
        <taxon>Entelegynae</taxon>
        <taxon>Araneoidea</taxon>
        <taxon>Linyphiidae</taxon>
        <taxon>Erigoninae</taxon>
        <taxon>Oedothorax</taxon>
    </lineage>
</organism>
<comment type="caution">
    <text evidence="2">The sequence shown here is derived from an EMBL/GenBank/DDBJ whole genome shotgun (WGS) entry which is preliminary data.</text>
</comment>
<accession>A0AAV6TGQ5</accession>
<evidence type="ECO:0000313" key="2">
    <source>
        <dbReference type="EMBL" id="KAG8171030.1"/>
    </source>
</evidence>
<reference evidence="2 3" key="1">
    <citation type="journal article" date="2022" name="Nat. Ecol. Evol.">
        <title>A masculinizing supergene underlies an exaggerated male reproductive morph in a spider.</title>
        <authorList>
            <person name="Hendrickx F."/>
            <person name="De Corte Z."/>
            <person name="Sonet G."/>
            <person name="Van Belleghem S.M."/>
            <person name="Kostlbacher S."/>
            <person name="Vangestel C."/>
        </authorList>
    </citation>
    <scope>NUCLEOTIDE SEQUENCE [LARGE SCALE GENOMIC DNA]</scope>
    <source>
        <strain evidence="2">W744_W776</strain>
    </source>
</reference>
<gene>
    <name evidence="2" type="ORF">JTE90_016339</name>
</gene>
<protein>
    <submittedName>
        <fullName evidence="2">Uncharacterized protein</fullName>
    </submittedName>
</protein>
<evidence type="ECO:0000313" key="3">
    <source>
        <dbReference type="Proteomes" id="UP000827092"/>
    </source>
</evidence>
<keyword evidence="3" id="KW-1185">Reference proteome</keyword>